<accession>A0A6A5TZN7</accession>
<name>A0A6A5TZN7_9PLEO</name>
<gene>
    <name evidence="1" type="ORF">CC80DRAFT_503850</name>
</gene>
<organism evidence="1 2">
    <name type="scientific">Byssothecium circinans</name>
    <dbReference type="NCBI Taxonomy" id="147558"/>
    <lineage>
        <taxon>Eukaryota</taxon>
        <taxon>Fungi</taxon>
        <taxon>Dikarya</taxon>
        <taxon>Ascomycota</taxon>
        <taxon>Pezizomycotina</taxon>
        <taxon>Dothideomycetes</taxon>
        <taxon>Pleosporomycetidae</taxon>
        <taxon>Pleosporales</taxon>
        <taxon>Massarineae</taxon>
        <taxon>Massarinaceae</taxon>
        <taxon>Byssothecium</taxon>
    </lineage>
</organism>
<evidence type="ECO:0000313" key="2">
    <source>
        <dbReference type="Proteomes" id="UP000800035"/>
    </source>
</evidence>
<reference evidence="1" key="1">
    <citation type="journal article" date="2020" name="Stud. Mycol.">
        <title>101 Dothideomycetes genomes: a test case for predicting lifestyles and emergence of pathogens.</title>
        <authorList>
            <person name="Haridas S."/>
            <person name="Albert R."/>
            <person name="Binder M."/>
            <person name="Bloem J."/>
            <person name="Labutti K."/>
            <person name="Salamov A."/>
            <person name="Andreopoulos B."/>
            <person name="Baker S."/>
            <person name="Barry K."/>
            <person name="Bills G."/>
            <person name="Bluhm B."/>
            <person name="Cannon C."/>
            <person name="Castanera R."/>
            <person name="Culley D."/>
            <person name="Daum C."/>
            <person name="Ezra D."/>
            <person name="Gonzalez J."/>
            <person name="Henrissat B."/>
            <person name="Kuo A."/>
            <person name="Liang C."/>
            <person name="Lipzen A."/>
            <person name="Lutzoni F."/>
            <person name="Magnuson J."/>
            <person name="Mondo S."/>
            <person name="Nolan M."/>
            <person name="Ohm R."/>
            <person name="Pangilinan J."/>
            <person name="Park H.-J."/>
            <person name="Ramirez L."/>
            <person name="Alfaro M."/>
            <person name="Sun H."/>
            <person name="Tritt A."/>
            <person name="Yoshinaga Y."/>
            <person name="Zwiers L.-H."/>
            <person name="Turgeon B."/>
            <person name="Goodwin S."/>
            <person name="Spatafora J."/>
            <person name="Crous P."/>
            <person name="Grigoriev I."/>
        </authorList>
    </citation>
    <scope>NUCLEOTIDE SEQUENCE</scope>
    <source>
        <strain evidence="1">CBS 675.92</strain>
    </source>
</reference>
<protein>
    <submittedName>
        <fullName evidence="1">Uncharacterized protein</fullName>
    </submittedName>
</protein>
<evidence type="ECO:0000313" key="1">
    <source>
        <dbReference type="EMBL" id="KAF1957530.1"/>
    </source>
</evidence>
<dbReference type="Proteomes" id="UP000800035">
    <property type="component" value="Unassembled WGS sequence"/>
</dbReference>
<dbReference type="EMBL" id="ML976989">
    <property type="protein sequence ID" value="KAF1957530.1"/>
    <property type="molecule type" value="Genomic_DNA"/>
</dbReference>
<sequence>MSSASITGASDVEDQIPFGSKNFEIMTRSLDTLVKETETYEYFQHNASERYELERSGTYNPEPRVSLPFKIPRWNRGVDQETIDLRLGYIPVIGFNPYRNSLTQPDTRPFHVRLEKQYNRSLNLGDPLLKTSMENCESASDERIELEVFKKEVRAIKDAAGKDPYIDRIVCFGSPAMITDGNTIDEKRYANLLLAARIGKELGSYNGDREIHVFVHVHQNTDPSPDEALYVRAQEHFGARIIWNTVPGQTVFTCLTNSTLLISLDPDIPVRLIFADHLLEEKFHENRPVMVIWKGDDIKSEDYSNTGDEVHDPLTRRIKRDICINYRHIKELNDTNNEIALFMRKDFFPNTV</sequence>
<dbReference type="AlphaFoldDB" id="A0A6A5TZN7"/>
<keyword evidence="2" id="KW-1185">Reference proteome</keyword>
<proteinExistence type="predicted"/>